<dbReference type="InterPro" id="IPR013024">
    <property type="entry name" value="GGCT-like"/>
</dbReference>
<name>A0A1H6UN17_9DEIO</name>
<proteinExistence type="predicted"/>
<evidence type="ECO:0000313" key="4">
    <source>
        <dbReference type="EMBL" id="SEI89302.1"/>
    </source>
</evidence>
<feature type="domain" description="Gamma-glutamylcyclotransferase AIG2-like" evidence="3">
    <location>
        <begin position="6"/>
        <end position="134"/>
    </location>
</feature>
<keyword evidence="5" id="KW-1185">Reference proteome</keyword>
<dbReference type="Proteomes" id="UP000199223">
    <property type="component" value="Unassembled WGS sequence"/>
</dbReference>
<dbReference type="InterPro" id="IPR045038">
    <property type="entry name" value="AIG2-like"/>
</dbReference>
<evidence type="ECO:0000313" key="5">
    <source>
        <dbReference type="Proteomes" id="UP000199223"/>
    </source>
</evidence>
<dbReference type="EMBL" id="FNZA01000002">
    <property type="protein sequence ID" value="SEI89302.1"/>
    <property type="molecule type" value="Genomic_DNA"/>
</dbReference>
<dbReference type="PANTHER" id="PTHR31544">
    <property type="entry name" value="AIG2-LIKE PROTEIN D"/>
    <property type="match status" value="1"/>
</dbReference>
<keyword evidence="1 4" id="KW-0808">Transferase</keyword>
<dbReference type="SUPFAM" id="SSF110857">
    <property type="entry name" value="Gamma-glutamyl cyclotransferase-like"/>
    <property type="match status" value="1"/>
</dbReference>
<dbReference type="PANTHER" id="PTHR31544:SF2">
    <property type="entry name" value="AIG2-LIKE PROTEIN D"/>
    <property type="match status" value="1"/>
</dbReference>
<evidence type="ECO:0000256" key="1">
    <source>
        <dbReference type="ARBA" id="ARBA00022679"/>
    </source>
</evidence>
<dbReference type="InterPro" id="IPR009288">
    <property type="entry name" value="AIG2-like_dom"/>
</dbReference>
<dbReference type="AlphaFoldDB" id="A0A1H6UN17"/>
<dbReference type="Pfam" id="PF06094">
    <property type="entry name" value="GGACT"/>
    <property type="match status" value="1"/>
</dbReference>
<dbReference type="CDD" id="cd06661">
    <property type="entry name" value="GGCT_like"/>
    <property type="match status" value="1"/>
</dbReference>
<reference evidence="5" key="1">
    <citation type="submission" date="2016-10" db="EMBL/GenBank/DDBJ databases">
        <authorList>
            <person name="Varghese N."/>
            <person name="Submissions S."/>
        </authorList>
    </citation>
    <scope>NUCLEOTIDE SEQUENCE [LARGE SCALE GENOMIC DNA]</scope>
    <source>
        <strain evidence="5">CGMCC 1.10218</strain>
    </source>
</reference>
<dbReference type="Gene3D" id="3.10.490.10">
    <property type="entry name" value="Gamma-glutamyl cyclotransferase-like"/>
    <property type="match status" value="1"/>
</dbReference>
<accession>A0A1H6UN17</accession>
<dbReference type="InterPro" id="IPR036568">
    <property type="entry name" value="GGCT-like_sf"/>
</dbReference>
<protein>
    <recommendedName>
        <fullName evidence="2">Putative gamma-glutamylcyclotransferase</fullName>
    </recommendedName>
</protein>
<gene>
    <name evidence="4" type="ORF">SAMN04488058_102152</name>
</gene>
<dbReference type="GO" id="GO:0016740">
    <property type="term" value="F:transferase activity"/>
    <property type="evidence" value="ECO:0007669"/>
    <property type="project" value="UniProtKB-KW"/>
</dbReference>
<sequence length="147" mass="16182">MEPHTVFVYGTLMPGERNAHVAAQGGVFRAAPATLGGFRLLHLAPEGYPGIVRGRPEDRVRGYALTYEASAWAQARPWLDALEGVDEVPPLYTRERVRLTLGTGAECAAWTYVYARLDRLAGPGVRELPGGDWRAVRGRARRGPDER</sequence>
<evidence type="ECO:0000259" key="3">
    <source>
        <dbReference type="Pfam" id="PF06094"/>
    </source>
</evidence>
<evidence type="ECO:0000256" key="2">
    <source>
        <dbReference type="ARBA" id="ARBA00030602"/>
    </source>
</evidence>
<dbReference type="OrthoDB" id="8538589at2"/>
<dbReference type="STRING" id="856736.SAMN04488058_102152"/>
<dbReference type="RefSeq" id="WP_092263392.1">
    <property type="nucleotide sequence ID" value="NZ_FNZA01000002.1"/>
</dbReference>
<organism evidence="4 5">
    <name type="scientific">Deinococcus reticulitermitis</name>
    <dbReference type="NCBI Taxonomy" id="856736"/>
    <lineage>
        <taxon>Bacteria</taxon>
        <taxon>Thermotogati</taxon>
        <taxon>Deinococcota</taxon>
        <taxon>Deinococci</taxon>
        <taxon>Deinococcales</taxon>
        <taxon>Deinococcaceae</taxon>
        <taxon>Deinococcus</taxon>
    </lineage>
</organism>